<dbReference type="InterPro" id="IPR013783">
    <property type="entry name" value="Ig-like_fold"/>
</dbReference>
<comment type="caution">
    <text evidence="8">The sequence shown here is derived from an EMBL/GenBank/DDBJ whole genome shotgun (WGS) entry which is preliminary data.</text>
</comment>
<dbReference type="Gene3D" id="2.60.40.10">
    <property type="entry name" value="Immunoglobulins"/>
    <property type="match status" value="1"/>
</dbReference>
<evidence type="ECO:0000313" key="9">
    <source>
        <dbReference type="Proteomes" id="UP000032120"/>
    </source>
</evidence>
<dbReference type="Gene3D" id="2.60.40.4270">
    <property type="entry name" value="Listeria-Bacteroides repeat domain"/>
    <property type="match status" value="2"/>
</dbReference>
<evidence type="ECO:0000313" key="8">
    <source>
        <dbReference type="EMBL" id="KIP53608.1"/>
    </source>
</evidence>
<evidence type="ECO:0000259" key="7">
    <source>
        <dbReference type="SMART" id="SM00060"/>
    </source>
</evidence>
<sequence length="1059" mass="108331">MALVVAALLSAAAPAIADEGEATPPAIVAQAEPEAPQQPQEEAPEVAPERDGSGAEADPQGDGSGSETAPEQGSTTDAQVPGTEGSATDTRVPGTEGPAHPVGDDGELEAPGVNERAGSFNASSGDDAGAAASAAIEPPQVPRFGQVEAEGNLAKVAWFFGSGDPGVEGKVVVNLWNAETGGEIVKTCERPAHSDACTFSGLTLHQKYWASLQRVLPGDVKSAESTRLLVQPRLVPDPPSNVEAVLVGNEIQVSWTEPKDPVDSPVLEYVIHPIYIDEHAGPTIWPGVVTKAGSAGVIPVAQTGYAQLHGKPVFVQVTAVNEIGHSMPSVRTFAGTLPLTAVGVSLGQSVGTADGFTLELSSVDPEARYSVSTTQGEAELEGNTVTVTGLAVGAKAEVQVTASKAGHFDGSATRQGSAGFEPVHPVLSSPVSTADGFTVKITNFDPELSYGLEASSPFPGTPTAELVGDTVTVAGIPPAGLASVTVTASRPGWKPGTTTASAYALRAPSSIPELLVTRTSPDGFIAQITNYDAWASYRVEQPEAGMASLSVNTLRVSGLAPNREVTVRVFSARNGEAEGVTHFTASSAKKPAVRFEISDVVATAGGWTARISDYESLAHENTEFTAVTDNGEVSISEGVVTVTGLAPNQASMVTVTLSRTDTEPSTAKAEGRALQEYTVTFDARPGSPATPTATVTHGNPVPVPATPSRDRYAFTGWFADPEAQIPYDMTGEVTSDMTLYAGWKVTAYEVTWNPNRDGAGAVETRPNNGTTLGKLPVPSASGAVIREWNTAADGSGTRVSASTLLSSIASDAEVTVYAMWEKRTLSLTPSSNSPASGDTIDVRAAANAPFGGTVDVTNEMTLESSDPGDVVKGSTVLVGAAGARTLTGAFDGATASVLVNVGAGPIAELSVAPSALTVARGGTLEFTVTGVDAAQNPVEIDAADVMLTSDVETDIVDGMTVRFPTASPHVITARVGDVSASVKIEVQGDDESRPVLPSDPAVPSGSTPVSPGTHTGTGGLAGTGGVPLSAPSVAAVTLLVLGVLLLLERRRNKRAVQSV</sequence>
<evidence type="ECO:0000256" key="5">
    <source>
        <dbReference type="SAM" id="Phobius"/>
    </source>
</evidence>
<feature type="region of interest" description="Disordered" evidence="4">
    <location>
        <begin position="682"/>
        <end position="706"/>
    </location>
</feature>
<dbReference type="EMBL" id="JXSQ01000002">
    <property type="protein sequence ID" value="KIP53608.1"/>
    <property type="molecule type" value="Genomic_DNA"/>
</dbReference>
<keyword evidence="2" id="KW-0378">Hydrolase</keyword>
<feature type="signal peptide" evidence="6">
    <location>
        <begin position="1"/>
        <end position="17"/>
    </location>
</feature>
<keyword evidence="6" id="KW-0732">Signal</keyword>
<evidence type="ECO:0000256" key="4">
    <source>
        <dbReference type="SAM" id="MobiDB-lite"/>
    </source>
</evidence>
<dbReference type="GO" id="GO:0000272">
    <property type="term" value="P:polysaccharide catabolic process"/>
    <property type="evidence" value="ECO:0007669"/>
    <property type="project" value="UniProtKB-KW"/>
</dbReference>
<feature type="chain" id="PRO_5002212666" description="Fibronectin type-III domain-containing protein" evidence="6">
    <location>
        <begin position="18"/>
        <end position="1059"/>
    </location>
</feature>
<dbReference type="AlphaFoldDB" id="A0A0D0IVI3"/>
<keyword evidence="3" id="KW-0119">Carbohydrate metabolism</keyword>
<dbReference type="InterPro" id="IPR042229">
    <property type="entry name" value="Listeria/Bacterioides_rpt_sf"/>
</dbReference>
<dbReference type="InterPro" id="IPR003961">
    <property type="entry name" value="FN3_dom"/>
</dbReference>
<dbReference type="InterPro" id="IPR013378">
    <property type="entry name" value="InlB-like_B-rpt"/>
</dbReference>
<gene>
    <name evidence="8" type="ORF">SD72_02905</name>
</gene>
<dbReference type="CDD" id="cd00063">
    <property type="entry name" value="FN3"/>
    <property type="match status" value="1"/>
</dbReference>
<evidence type="ECO:0000256" key="1">
    <source>
        <dbReference type="ARBA" id="ARBA00004196"/>
    </source>
</evidence>
<feature type="compositionally biased region" description="Low complexity" evidence="4">
    <location>
        <begin position="122"/>
        <end position="133"/>
    </location>
</feature>
<reference evidence="8 9" key="1">
    <citation type="submission" date="2015-01" db="EMBL/GenBank/DDBJ databases">
        <title>Draft genome sequence of Leucobacter komagatae strain VKM ST2845.</title>
        <authorList>
            <person name="Karlyshev A.V."/>
            <person name="Kudryashova E.B."/>
        </authorList>
    </citation>
    <scope>NUCLEOTIDE SEQUENCE [LARGE SCALE GENOMIC DNA]</scope>
    <source>
        <strain evidence="8 9">VKM ST2845</strain>
    </source>
</reference>
<organism evidence="8 9">
    <name type="scientific">Leucobacter komagatae</name>
    <dbReference type="NCBI Taxonomy" id="55969"/>
    <lineage>
        <taxon>Bacteria</taxon>
        <taxon>Bacillati</taxon>
        <taxon>Actinomycetota</taxon>
        <taxon>Actinomycetes</taxon>
        <taxon>Micrococcales</taxon>
        <taxon>Microbacteriaceae</taxon>
        <taxon>Leucobacter</taxon>
    </lineage>
</organism>
<keyword evidence="5" id="KW-0472">Membrane</keyword>
<evidence type="ECO:0000256" key="2">
    <source>
        <dbReference type="ARBA" id="ARBA00023295"/>
    </source>
</evidence>
<keyword evidence="9" id="KW-1185">Reference proteome</keyword>
<name>A0A0D0IVI3_9MICO</name>
<keyword evidence="3" id="KW-0624">Polysaccharide degradation</keyword>
<evidence type="ECO:0000256" key="6">
    <source>
        <dbReference type="SAM" id="SignalP"/>
    </source>
</evidence>
<feature type="region of interest" description="Disordered" evidence="4">
    <location>
        <begin position="986"/>
        <end position="1023"/>
    </location>
</feature>
<feature type="domain" description="Fibronectin type-III" evidence="7">
    <location>
        <begin position="236"/>
        <end position="410"/>
    </location>
</feature>
<evidence type="ECO:0000256" key="3">
    <source>
        <dbReference type="ARBA" id="ARBA00023326"/>
    </source>
</evidence>
<feature type="domain" description="Fibronectin type-III" evidence="7">
    <location>
        <begin position="508"/>
        <end position="579"/>
    </location>
</feature>
<dbReference type="GO" id="GO:0030313">
    <property type="term" value="C:cell envelope"/>
    <property type="evidence" value="ECO:0007669"/>
    <property type="project" value="UniProtKB-SubCell"/>
</dbReference>
<feature type="transmembrane region" description="Helical" evidence="5">
    <location>
        <begin position="1028"/>
        <end position="1047"/>
    </location>
</feature>
<dbReference type="Proteomes" id="UP000032120">
    <property type="component" value="Unassembled WGS sequence"/>
</dbReference>
<dbReference type="SUPFAM" id="SSF49265">
    <property type="entry name" value="Fibronectin type III"/>
    <property type="match status" value="1"/>
</dbReference>
<dbReference type="InterPro" id="IPR036116">
    <property type="entry name" value="FN3_sf"/>
</dbReference>
<feature type="compositionally biased region" description="Low complexity" evidence="4">
    <location>
        <begin position="15"/>
        <end position="41"/>
    </location>
</feature>
<protein>
    <recommendedName>
        <fullName evidence="7">Fibronectin type-III domain-containing protein</fullName>
    </recommendedName>
</protein>
<dbReference type="GO" id="GO:0016798">
    <property type="term" value="F:hydrolase activity, acting on glycosyl bonds"/>
    <property type="evidence" value="ECO:0007669"/>
    <property type="project" value="UniProtKB-KW"/>
</dbReference>
<accession>A0A0D0IVI3</accession>
<dbReference type="SMART" id="SM00060">
    <property type="entry name" value="FN3"/>
    <property type="match status" value="2"/>
</dbReference>
<comment type="subcellular location">
    <subcellularLocation>
        <location evidence="1">Cell envelope</location>
    </subcellularLocation>
</comment>
<keyword evidence="5" id="KW-0812">Transmembrane</keyword>
<dbReference type="Pfam" id="PF09479">
    <property type="entry name" value="Flg_new"/>
    <property type="match status" value="2"/>
</dbReference>
<keyword evidence="2" id="KW-0326">Glycosidase</keyword>
<proteinExistence type="predicted"/>
<feature type="compositionally biased region" description="Polar residues" evidence="4">
    <location>
        <begin position="65"/>
        <end position="78"/>
    </location>
</feature>
<feature type="region of interest" description="Disordered" evidence="4">
    <location>
        <begin position="15"/>
        <end position="133"/>
    </location>
</feature>
<keyword evidence="5" id="KW-1133">Transmembrane helix</keyword>